<protein>
    <recommendedName>
        <fullName evidence="3">YkgJ family cysteine cluster protein</fullName>
    </recommendedName>
</protein>
<dbReference type="RefSeq" id="WP_128775715.1">
    <property type="nucleotide sequence ID" value="NZ_RYFI01000001.1"/>
</dbReference>
<accession>A0A4Q0MQX2</accession>
<evidence type="ECO:0008006" key="3">
    <source>
        <dbReference type="Google" id="ProtNLM"/>
    </source>
</evidence>
<dbReference type="AlphaFoldDB" id="A0A4Q0MQX2"/>
<dbReference type="EMBL" id="RYFI01000001">
    <property type="protein sequence ID" value="RXF75536.1"/>
    <property type="molecule type" value="Genomic_DNA"/>
</dbReference>
<dbReference type="InterPro" id="IPR052572">
    <property type="entry name" value="UPF0153_domain"/>
</dbReference>
<dbReference type="PANTHER" id="PTHR36931">
    <property type="entry name" value="UPF0153 PROTEIN YEIW"/>
    <property type="match status" value="1"/>
</dbReference>
<proteinExistence type="predicted"/>
<evidence type="ECO:0000313" key="2">
    <source>
        <dbReference type="Proteomes" id="UP000289708"/>
    </source>
</evidence>
<gene>
    <name evidence="1" type="ORF">EK403_01390</name>
</gene>
<sequence length="168" mass="19076">MAERSCGGCTMCCKVLGIVELDKPAARWCPHCDIGRACRIYEDRPGECRTFHCIWLLRESFGPEWRPDRSKFVMYGSTDKAAFVINVDPTAPDAWRRKPFYENFKQWAVGAVRDHTQLIVMVGDRATVILPDRDVPLGPVAPGDRIVSRRVTVDGKERIEPRVDRAAE</sequence>
<dbReference type="OrthoDB" id="7202843at2"/>
<dbReference type="Proteomes" id="UP000289708">
    <property type="component" value="Unassembled WGS sequence"/>
</dbReference>
<comment type="caution">
    <text evidence="1">The sequence shown here is derived from an EMBL/GenBank/DDBJ whole genome shotgun (WGS) entry which is preliminary data.</text>
</comment>
<reference evidence="1 2" key="1">
    <citation type="submission" date="2018-12" db="EMBL/GenBank/DDBJ databases">
        <title>bacterium Hansschlegelia zhihuaiae S113.</title>
        <authorList>
            <person name="He J."/>
        </authorList>
    </citation>
    <scope>NUCLEOTIDE SEQUENCE [LARGE SCALE GENOMIC DNA]</scope>
    <source>
        <strain evidence="1 2">S 113</strain>
    </source>
</reference>
<organism evidence="1 2">
    <name type="scientific">Hansschlegelia zhihuaiae</name>
    <dbReference type="NCBI Taxonomy" id="405005"/>
    <lineage>
        <taxon>Bacteria</taxon>
        <taxon>Pseudomonadati</taxon>
        <taxon>Pseudomonadota</taxon>
        <taxon>Alphaproteobacteria</taxon>
        <taxon>Hyphomicrobiales</taxon>
        <taxon>Methylopilaceae</taxon>
        <taxon>Hansschlegelia</taxon>
    </lineage>
</organism>
<name>A0A4Q0MQX2_9HYPH</name>
<evidence type="ECO:0000313" key="1">
    <source>
        <dbReference type="EMBL" id="RXF75536.1"/>
    </source>
</evidence>
<keyword evidence="2" id="KW-1185">Reference proteome</keyword>
<dbReference type="PANTHER" id="PTHR36931:SF1">
    <property type="entry name" value="UPF0153 PROTEIN YEIW"/>
    <property type="match status" value="1"/>
</dbReference>